<accession>Q608A7</accession>
<sequence length="181" mass="20227">MPPMSNPLQEQLRKAGLVNDKQLKKAQKDLRKERRHAAENKGAAAEKTGIQQAQAEKAARDRALNLQKKEADERKALIAQIRQLVEANRQPADGEVLFNFADGGIVKRIYVTEALRKRIVQGQIAIVKLDGKYELVPADIAERIAARDASCVVLKNAQSQSGEENRDDPYAAYQVPDDLMW</sequence>
<evidence type="ECO:0000256" key="1">
    <source>
        <dbReference type="SAM" id="MobiDB-lite"/>
    </source>
</evidence>
<dbReference type="AlphaFoldDB" id="Q608A7"/>
<feature type="region of interest" description="Disordered" evidence="1">
    <location>
        <begin position="1"/>
        <end position="59"/>
    </location>
</feature>
<dbReference type="Proteomes" id="UP000006821">
    <property type="component" value="Chromosome"/>
</dbReference>
<dbReference type="InterPro" id="IPR018636">
    <property type="entry name" value="DUF2058"/>
</dbReference>
<evidence type="ECO:0008006" key="4">
    <source>
        <dbReference type="Google" id="ProtNLM"/>
    </source>
</evidence>
<name>Q608A7_METCA</name>
<protein>
    <recommendedName>
        <fullName evidence="4">Nucleoprotein/polynucleotide-associated enzyme</fullName>
    </recommendedName>
</protein>
<evidence type="ECO:0000313" key="2">
    <source>
        <dbReference type="EMBL" id="AAU92122.1"/>
    </source>
</evidence>
<reference evidence="2 3" key="1">
    <citation type="journal article" date="2004" name="PLoS Biol.">
        <title>Genomic insights into methanotrophy: the complete genome sequence of Methylococcus capsulatus (Bath).</title>
        <authorList>
            <person name="Ward N.L."/>
            <person name="Larsen O."/>
            <person name="Sakwa J."/>
            <person name="Bruseth L."/>
            <person name="Khouri H.M."/>
            <person name="Durkin A.S."/>
            <person name="Dimitrov G."/>
            <person name="Jiang L."/>
            <person name="Scanlan D."/>
            <person name="Kang K.H."/>
            <person name="Lewis M.R."/>
            <person name="Nelson K.E."/>
            <person name="Methe B.A."/>
            <person name="Wu M."/>
            <person name="Heidelberg J.F."/>
            <person name="Paulsen I.T."/>
            <person name="Fouts D.E."/>
            <person name="Ravel J."/>
            <person name="Tettelin H."/>
            <person name="Ren Q."/>
            <person name="Read T.D."/>
            <person name="DeBoy R.T."/>
            <person name="Seshadri R."/>
            <person name="Salzberg S.L."/>
            <person name="Jensen H.B."/>
            <person name="Birkeland N.K."/>
            <person name="Nelson W.C."/>
            <person name="Dodson R.J."/>
            <person name="Grindhaug S.H."/>
            <person name="Holt I.E."/>
            <person name="Eidhammer I."/>
            <person name="Jonasen I."/>
            <person name="Vanaken S."/>
            <person name="Utterback T.R."/>
            <person name="Feldblyum T.V."/>
            <person name="Fraser C.M."/>
            <person name="Lillehaug J.R."/>
            <person name="Eisen J.A."/>
        </authorList>
    </citation>
    <scope>NUCLEOTIDE SEQUENCE [LARGE SCALE GENOMIC DNA]</scope>
    <source>
        <strain evidence="3">ATCC 33009 / NCIMB 11132 / Bath</strain>
    </source>
</reference>
<dbReference type="KEGG" id="mca:MCA1590"/>
<organism evidence="2 3">
    <name type="scientific">Methylococcus capsulatus (strain ATCC 33009 / NCIMB 11132 / Bath)</name>
    <dbReference type="NCBI Taxonomy" id="243233"/>
    <lineage>
        <taxon>Bacteria</taxon>
        <taxon>Pseudomonadati</taxon>
        <taxon>Pseudomonadota</taxon>
        <taxon>Gammaproteobacteria</taxon>
        <taxon>Methylococcales</taxon>
        <taxon>Methylococcaceae</taxon>
        <taxon>Methylococcus</taxon>
    </lineage>
</organism>
<dbReference type="eggNOG" id="COG3122">
    <property type="taxonomic scope" value="Bacteria"/>
</dbReference>
<feature type="compositionally biased region" description="Basic and acidic residues" evidence="1">
    <location>
        <begin position="21"/>
        <end position="39"/>
    </location>
</feature>
<dbReference type="Pfam" id="PF09831">
    <property type="entry name" value="DUF2058"/>
    <property type="match status" value="1"/>
</dbReference>
<dbReference type="EMBL" id="AE017282">
    <property type="protein sequence ID" value="AAU92122.1"/>
    <property type="molecule type" value="Genomic_DNA"/>
</dbReference>
<dbReference type="HOGENOM" id="CLU_098678_2_1_6"/>
<evidence type="ECO:0000313" key="3">
    <source>
        <dbReference type="Proteomes" id="UP000006821"/>
    </source>
</evidence>
<gene>
    <name evidence="2" type="ordered locus">MCA1590</name>
</gene>
<proteinExistence type="predicted"/>
<dbReference type="STRING" id="243233.MCA1590"/>